<dbReference type="Proteomes" id="UP000297626">
    <property type="component" value="Unassembled WGS sequence"/>
</dbReference>
<dbReference type="GO" id="GO:0006950">
    <property type="term" value="P:response to stress"/>
    <property type="evidence" value="ECO:0007669"/>
    <property type="project" value="TreeGrafter"/>
</dbReference>
<dbReference type="Gene3D" id="1.10.10.10">
    <property type="entry name" value="Winged helix-like DNA-binding domain superfamily/Winged helix DNA-binding domain"/>
    <property type="match status" value="1"/>
</dbReference>
<dbReference type="InterPro" id="IPR039422">
    <property type="entry name" value="MarR/SlyA-like"/>
</dbReference>
<dbReference type="SUPFAM" id="SSF46785">
    <property type="entry name" value="Winged helix' DNA-binding domain"/>
    <property type="match status" value="1"/>
</dbReference>
<dbReference type="InterPro" id="IPR000835">
    <property type="entry name" value="HTH_MarR-typ"/>
</dbReference>
<feature type="domain" description="HTH marR-type" evidence="1">
    <location>
        <begin position="20"/>
        <end position="152"/>
    </location>
</feature>
<dbReference type="EMBL" id="SOHN01000008">
    <property type="protein sequence ID" value="TFD89992.1"/>
    <property type="molecule type" value="Genomic_DNA"/>
</dbReference>
<evidence type="ECO:0000313" key="3">
    <source>
        <dbReference type="Proteomes" id="UP000297626"/>
    </source>
</evidence>
<dbReference type="SMART" id="SM00347">
    <property type="entry name" value="HTH_MARR"/>
    <property type="match status" value="1"/>
</dbReference>
<comment type="caution">
    <text evidence="2">The sequence shown here is derived from an EMBL/GenBank/DDBJ whole genome shotgun (WGS) entry which is preliminary data.</text>
</comment>
<gene>
    <name evidence="2" type="ORF">E3T51_04650</name>
</gene>
<evidence type="ECO:0000259" key="1">
    <source>
        <dbReference type="PROSITE" id="PS50995"/>
    </source>
</evidence>
<keyword evidence="3" id="KW-1185">Reference proteome</keyword>
<dbReference type="GO" id="GO:0003700">
    <property type="term" value="F:DNA-binding transcription factor activity"/>
    <property type="evidence" value="ECO:0007669"/>
    <property type="project" value="InterPro"/>
</dbReference>
<dbReference type="InterPro" id="IPR036388">
    <property type="entry name" value="WH-like_DNA-bd_sf"/>
</dbReference>
<proteinExistence type="predicted"/>
<dbReference type="Pfam" id="PF01047">
    <property type="entry name" value="MarR"/>
    <property type="match status" value="1"/>
</dbReference>
<organism evidence="2 3">
    <name type="scientific">Cryobacterium serini</name>
    <dbReference type="NCBI Taxonomy" id="1259201"/>
    <lineage>
        <taxon>Bacteria</taxon>
        <taxon>Bacillati</taxon>
        <taxon>Actinomycetota</taxon>
        <taxon>Actinomycetes</taxon>
        <taxon>Micrococcales</taxon>
        <taxon>Microbacteriaceae</taxon>
        <taxon>Cryobacterium</taxon>
    </lineage>
</organism>
<sequence>MTIRPEVGERMKLNISRPTGDGLSASAVAFFRGMDRNRNRVASETSLTCSELRALARIAEAGSITPKLLAESLQMTTGAVTALSNRLVALELVTRVAHPSDRRSLLLVLTPAAEKITQKVYSDFRALIARAARDVSPDDQVRLGTLLTAMALVVESDADLIQAGPAR</sequence>
<dbReference type="PROSITE" id="PS50995">
    <property type="entry name" value="HTH_MARR_2"/>
    <property type="match status" value="1"/>
</dbReference>
<evidence type="ECO:0000313" key="2">
    <source>
        <dbReference type="EMBL" id="TFD89992.1"/>
    </source>
</evidence>
<dbReference type="PANTHER" id="PTHR33164">
    <property type="entry name" value="TRANSCRIPTIONAL REGULATOR, MARR FAMILY"/>
    <property type="match status" value="1"/>
</dbReference>
<dbReference type="InterPro" id="IPR036390">
    <property type="entry name" value="WH_DNA-bd_sf"/>
</dbReference>
<accession>A0A4V3IXF3</accession>
<dbReference type="PANTHER" id="PTHR33164:SF43">
    <property type="entry name" value="HTH-TYPE TRANSCRIPTIONAL REPRESSOR YETL"/>
    <property type="match status" value="1"/>
</dbReference>
<dbReference type="AlphaFoldDB" id="A0A4V3IXF3"/>
<reference evidence="2 3" key="1">
    <citation type="submission" date="2019-03" db="EMBL/GenBank/DDBJ databases">
        <title>Genomics of glacier-inhabiting Cryobacterium strains.</title>
        <authorList>
            <person name="Liu Q."/>
            <person name="Xin Y.-H."/>
        </authorList>
    </citation>
    <scope>NUCLEOTIDE SEQUENCE [LARGE SCALE GENOMIC DNA]</scope>
    <source>
        <strain evidence="2 3">Sr54</strain>
    </source>
</reference>
<name>A0A4V3IXF3_9MICO</name>
<protein>
    <submittedName>
        <fullName evidence="2">MarR family transcriptional regulator</fullName>
    </submittedName>
</protein>